<evidence type="ECO:0000256" key="1">
    <source>
        <dbReference type="ARBA" id="ARBA00007274"/>
    </source>
</evidence>
<sequence length="28" mass="3394">MLNGENYNARDPELLKMAQEARYYMDAW</sequence>
<dbReference type="InterPro" id="IPR024688">
    <property type="entry name" value="Mac_dom"/>
</dbReference>
<name>A0ABU4JAG9_9BACI</name>
<evidence type="ECO:0000313" key="4">
    <source>
        <dbReference type="EMBL" id="MDW8518011.1"/>
    </source>
</evidence>
<dbReference type="Pfam" id="PF12464">
    <property type="entry name" value="Mac"/>
    <property type="match status" value="1"/>
</dbReference>
<feature type="domain" description="Maltose/galactoside acetyltransferase" evidence="3">
    <location>
        <begin position="1"/>
        <end position="23"/>
    </location>
</feature>
<keyword evidence="5" id="KW-1185">Reference proteome</keyword>
<protein>
    <submittedName>
        <fullName evidence="4">Maltose acetyltransferase domain-containing protein</fullName>
    </submittedName>
</protein>
<evidence type="ECO:0000313" key="5">
    <source>
        <dbReference type="Proteomes" id="UP001284771"/>
    </source>
</evidence>
<organism evidence="4 5">
    <name type="scientific">Priestia flexa</name>
    <dbReference type="NCBI Taxonomy" id="86664"/>
    <lineage>
        <taxon>Bacteria</taxon>
        <taxon>Bacillati</taxon>
        <taxon>Bacillota</taxon>
        <taxon>Bacilli</taxon>
        <taxon>Bacillales</taxon>
        <taxon>Bacillaceae</taxon>
        <taxon>Priestia</taxon>
    </lineage>
</organism>
<dbReference type="RefSeq" id="WP_235859238.1">
    <property type="nucleotide sequence ID" value="NZ_CP126088.1"/>
</dbReference>
<accession>A0ABU4JAG9</accession>
<comment type="caution">
    <text evidence="4">The sequence shown here is derived from an EMBL/GenBank/DDBJ whole genome shotgun (WGS) entry which is preliminary data.</text>
</comment>
<comment type="similarity">
    <text evidence="1">Belongs to the transferase hexapeptide repeat family.</text>
</comment>
<dbReference type="EMBL" id="JAWUZT010000073">
    <property type="protein sequence ID" value="MDW8518011.1"/>
    <property type="molecule type" value="Genomic_DNA"/>
</dbReference>
<reference evidence="5" key="1">
    <citation type="submission" date="2023-07" db="EMBL/GenBank/DDBJ databases">
        <title>Draft genomic sequences of Priestia flexa CCM isolated from the soil of an abandoned mine contaminated by free cyanide in the high Andean zone of Tacna, Peru.</title>
        <authorList>
            <person name="Caceda Quiroz C.J."/>
            <person name="Maraza Chooque G.J."/>
            <person name="Fora Quispe G.L."/>
            <person name="Carpio Mamani M."/>
        </authorList>
    </citation>
    <scope>NUCLEOTIDE SEQUENCE [LARGE SCALE GENOMIC DNA]</scope>
    <source>
        <strain evidence="5">CCM</strain>
    </source>
</reference>
<dbReference type="Proteomes" id="UP001284771">
    <property type="component" value="Unassembled WGS sequence"/>
</dbReference>
<proteinExistence type="inferred from homology"/>
<gene>
    <name evidence="4" type="ORF">RIB56_18030</name>
</gene>
<keyword evidence="2" id="KW-0808">Transferase</keyword>
<evidence type="ECO:0000259" key="3">
    <source>
        <dbReference type="Pfam" id="PF12464"/>
    </source>
</evidence>
<evidence type="ECO:0000256" key="2">
    <source>
        <dbReference type="ARBA" id="ARBA00022679"/>
    </source>
</evidence>